<dbReference type="SUPFAM" id="SSF55347">
    <property type="entry name" value="Glyceraldehyde-3-phosphate dehydrogenase-like, C-terminal domain"/>
    <property type="match status" value="1"/>
</dbReference>
<keyword evidence="3" id="KW-1185">Reference proteome</keyword>
<organism evidence="2 3">
    <name type="scientific">Vogesella alkaliphila</name>
    <dbReference type="NCBI Taxonomy" id="1193621"/>
    <lineage>
        <taxon>Bacteria</taxon>
        <taxon>Pseudomonadati</taxon>
        <taxon>Pseudomonadota</taxon>
        <taxon>Betaproteobacteria</taxon>
        <taxon>Neisseriales</taxon>
        <taxon>Chromobacteriaceae</taxon>
        <taxon>Vogesella</taxon>
    </lineage>
</organism>
<proteinExistence type="predicted"/>
<dbReference type="Proteomes" id="UP000600877">
    <property type="component" value="Unassembled WGS sequence"/>
</dbReference>
<dbReference type="PANTHER" id="PTHR43377:SF1">
    <property type="entry name" value="BILIVERDIN REDUCTASE A"/>
    <property type="match status" value="1"/>
</dbReference>
<evidence type="ECO:0000313" key="2">
    <source>
        <dbReference type="EMBL" id="GGX84076.1"/>
    </source>
</evidence>
<gene>
    <name evidence="2" type="ORF">GCM10011290_09680</name>
</gene>
<protein>
    <recommendedName>
        <fullName evidence="1">GFO/IDH/MocA-like oxidoreductase domain-containing protein</fullName>
    </recommendedName>
</protein>
<evidence type="ECO:0000313" key="3">
    <source>
        <dbReference type="Proteomes" id="UP000600877"/>
    </source>
</evidence>
<accession>A0ABQ2YK24</accession>
<reference evidence="3" key="1">
    <citation type="journal article" date="2019" name="Int. J. Syst. Evol. Microbiol.">
        <title>The Global Catalogue of Microorganisms (GCM) 10K type strain sequencing project: providing services to taxonomists for standard genome sequencing and annotation.</title>
        <authorList>
            <consortium name="The Broad Institute Genomics Platform"/>
            <consortium name="The Broad Institute Genome Sequencing Center for Infectious Disease"/>
            <person name="Wu L."/>
            <person name="Ma J."/>
        </authorList>
    </citation>
    <scope>NUCLEOTIDE SEQUENCE [LARGE SCALE GENOMIC DNA]</scope>
    <source>
        <strain evidence="3">KCTC 32041</strain>
    </source>
</reference>
<dbReference type="PANTHER" id="PTHR43377">
    <property type="entry name" value="BILIVERDIN REDUCTASE A"/>
    <property type="match status" value="1"/>
</dbReference>
<dbReference type="Pfam" id="PF22725">
    <property type="entry name" value="GFO_IDH_MocA_C3"/>
    <property type="match status" value="1"/>
</dbReference>
<sequence>MVAVAYCLRYLPSTIIAKQLLDAGDIGHIHNALITIGQFLPDWRPTTDFRQSVSARQALGGGVLLELSHELDYLQWLLGPQQVLHAVLRNSRELDLEVEEIADMVMVNTRGTISTLHMDFLQKQACRRCTFIGSKARLEWDLIANSVTRHSADGTVSCYSQPSWDKNGMYLAMLEDFMAAIAGKPNNCITLDEALATVELIEQIKKMATQGKVQ</sequence>
<feature type="domain" description="GFO/IDH/MocA-like oxidoreductase" evidence="1">
    <location>
        <begin position="17"/>
        <end position="139"/>
    </location>
</feature>
<name>A0ABQ2YK24_9NEIS</name>
<comment type="caution">
    <text evidence="2">The sequence shown here is derived from an EMBL/GenBank/DDBJ whole genome shotgun (WGS) entry which is preliminary data.</text>
</comment>
<evidence type="ECO:0000259" key="1">
    <source>
        <dbReference type="Pfam" id="PF22725"/>
    </source>
</evidence>
<dbReference type="EMBL" id="BMYW01000002">
    <property type="protein sequence ID" value="GGX84076.1"/>
    <property type="molecule type" value="Genomic_DNA"/>
</dbReference>
<dbReference type="Gene3D" id="3.30.360.10">
    <property type="entry name" value="Dihydrodipicolinate Reductase, domain 2"/>
    <property type="match status" value="1"/>
</dbReference>
<dbReference type="InterPro" id="IPR055170">
    <property type="entry name" value="GFO_IDH_MocA-like_dom"/>
</dbReference>
<dbReference type="InterPro" id="IPR051450">
    <property type="entry name" value="Gfo/Idh/MocA_Oxidoreductases"/>
</dbReference>